<evidence type="ECO:0000256" key="1">
    <source>
        <dbReference type="ARBA" id="ARBA00004459"/>
    </source>
</evidence>
<sequence length="128" mass="13071">MRKAAMILGATAMLSLGACSQYGGAGGGLFGGLGGGGDPYYADQYYRDGPNYQTRRLGRNDQVFRGRDNRYYCKRDDGSTGLIVGAIAGGVLGNIIAPGGSKTLGSLIGGAGGAIAGEQIDRGDVQCR</sequence>
<feature type="domain" description="Glycine zipper 2TM" evidence="5">
    <location>
        <begin position="81"/>
        <end position="120"/>
    </location>
</feature>
<keyword evidence="7" id="KW-1185">Reference proteome</keyword>
<dbReference type="RefSeq" id="WP_180345099.1">
    <property type="nucleotide sequence ID" value="NZ_BAAAEV010000001.1"/>
</dbReference>
<dbReference type="EMBL" id="JAASQP010000001">
    <property type="protein sequence ID" value="NIJ22723.1"/>
    <property type="molecule type" value="Genomic_DNA"/>
</dbReference>
<dbReference type="Pfam" id="PF05433">
    <property type="entry name" value="Rick_17kDa_Anti"/>
    <property type="match status" value="1"/>
</dbReference>
<evidence type="ECO:0000256" key="4">
    <source>
        <dbReference type="ARBA" id="ARBA00023288"/>
    </source>
</evidence>
<dbReference type="Proteomes" id="UP000788153">
    <property type="component" value="Unassembled WGS sequence"/>
</dbReference>
<evidence type="ECO:0000313" key="6">
    <source>
        <dbReference type="EMBL" id="NIJ22723.1"/>
    </source>
</evidence>
<organism evidence="6 7">
    <name type="scientific">Sphingomonas japonica</name>
    <dbReference type="NCBI Taxonomy" id="511662"/>
    <lineage>
        <taxon>Bacteria</taxon>
        <taxon>Pseudomonadati</taxon>
        <taxon>Pseudomonadota</taxon>
        <taxon>Alphaproteobacteria</taxon>
        <taxon>Sphingomonadales</taxon>
        <taxon>Sphingomonadaceae</taxon>
        <taxon>Sphingomonas</taxon>
    </lineage>
</organism>
<dbReference type="InterPro" id="IPR008816">
    <property type="entry name" value="Gly_zipper_2TM_dom"/>
</dbReference>
<reference evidence="6 7" key="1">
    <citation type="submission" date="2020-03" db="EMBL/GenBank/DDBJ databases">
        <title>Genomic Encyclopedia of Type Strains, Phase IV (KMG-IV): sequencing the most valuable type-strain genomes for metagenomic binning, comparative biology and taxonomic classification.</title>
        <authorList>
            <person name="Goeker M."/>
        </authorList>
    </citation>
    <scope>NUCLEOTIDE SEQUENCE [LARGE SCALE GENOMIC DNA]</scope>
    <source>
        <strain evidence="6 7">DSM 22753</strain>
    </source>
</reference>
<comment type="similarity">
    <text evidence="2">Belongs to the rickettsiale 17 kDa surface antigen family.</text>
</comment>
<name>A0ABX0TWV3_9SPHN</name>
<keyword evidence="4" id="KW-0449">Lipoprotein</keyword>
<dbReference type="PROSITE" id="PS51257">
    <property type="entry name" value="PROKAR_LIPOPROTEIN"/>
    <property type="match status" value="1"/>
</dbReference>
<accession>A0ABX0TWV3</accession>
<evidence type="ECO:0000256" key="3">
    <source>
        <dbReference type="ARBA" id="ARBA00015281"/>
    </source>
</evidence>
<comment type="subcellular location">
    <subcellularLocation>
        <location evidence="1">Cell outer membrane</location>
        <topology evidence="1">Lipid-anchor</topology>
    </subcellularLocation>
</comment>
<proteinExistence type="inferred from homology"/>
<evidence type="ECO:0000256" key="2">
    <source>
        <dbReference type="ARBA" id="ARBA00008681"/>
    </source>
</evidence>
<evidence type="ECO:0000259" key="5">
    <source>
        <dbReference type="Pfam" id="PF05433"/>
    </source>
</evidence>
<gene>
    <name evidence="6" type="ORF">FHT01_000265</name>
</gene>
<protein>
    <recommendedName>
        <fullName evidence="3">17 kDa surface antigen</fullName>
    </recommendedName>
</protein>
<evidence type="ECO:0000313" key="7">
    <source>
        <dbReference type="Proteomes" id="UP000788153"/>
    </source>
</evidence>
<comment type="caution">
    <text evidence="6">The sequence shown here is derived from an EMBL/GenBank/DDBJ whole genome shotgun (WGS) entry which is preliminary data.</text>
</comment>